<protein>
    <submittedName>
        <fullName evidence="2">Uncharacterized protein</fullName>
    </submittedName>
</protein>
<sequence>MEDHLHDREGLLNHPITKIFEKENQYLTSLCARWHLLQKYCQKSRHRVINERHIYSISVFFVAVQILGSILAYIHVNTASDFDRAVGPVCWLGRLNDMTEWEAKQVSHHATC</sequence>
<feature type="transmembrane region" description="Helical" evidence="1">
    <location>
        <begin position="54"/>
        <end position="74"/>
    </location>
</feature>
<gene>
    <name evidence="2" type="ORF">MATL_G00078780</name>
</gene>
<keyword evidence="1" id="KW-1133">Transmembrane helix</keyword>
<evidence type="ECO:0000256" key="1">
    <source>
        <dbReference type="SAM" id="Phobius"/>
    </source>
</evidence>
<keyword evidence="1" id="KW-0472">Membrane</keyword>
<accession>A0A9D3Q5L7</accession>
<keyword evidence="1" id="KW-0812">Transmembrane</keyword>
<evidence type="ECO:0000313" key="3">
    <source>
        <dbReference type="Proteomes" id="UP001046870"/>
    </source>
</evidence>
<comment type="caution">
    <text evidence="2">The sequence shown here is derived from an EMBL/GenBank/DDBJ whole genome shotgun (WGS) entry which is preliminary data.</text>
</comment>
<dbReference type="Proteomes" id="UP001046870">
    <property type="component" value="Chromosome 5"/>
</dbReference>
<proteinExistence type="predicted"/>
<keyword evidence="3" id="KW-1185">Reference proteome</keyword>
<organism evidence="2 3">
    <name type="scientific">Megalops atlanticus</name>
    <name type="common">Tarpon</name>
    <name type="synonym">Clupea gigantea</name>
    <dbReference type="NCBI Taxonomy" id="7932"/>
    <lineage>
        <taxon>Eukaryota</taxon>
        <taxon>Metazoa</taxon>
        <taxon>Chordata</taxon>
        <taxon>Craniata</taxon>
        <taxon>Vertebrata</taxon>
        <taxon>Euteleostomi</taxon>
        <taxon>Actinopterygii</taxon>
        <taxon>Neopterygii</taxon>
        <taxon>Teleostei</taxon>
        <taxon>Elopiformes</taxon>
        <taxon>Megalopidae</taxon>
        <taxon>Megalops</taxon>
    </lineage>
</organism>
<evidence type="ECO:0000313" key="2">
    <source>
        <dbReference type="EMBL" id="KAG7478300.1"/>
    </source>
</evidence>
<name>A0A9D3Q5L7_MEGAT</name>
<reference evidence="2" key="1">
    <citation type="submission" date="2021-01" db="EMBL/GenBank/DDBJ databases">
        <authorList>
            <person name="Zahm M."/>
            <person name="Roques C."/>
            <person name="Cabau C."/>
            <person name="Klopp C."/>
            <person name="Donnadieu C."/>
            <person name="Jouanno E."/>
            <person name="Lampietro C."/>
            <person name="Louis A."/>
            <person name="Herpin A."/>
            <person name="Echchiki A."/>
            <person name="Berthelot C."/>
            <person name="Parey E."/>
            <person name="Roest-Crollius H."/>
            <person name="Braasch I."/>
            <person name="Postlethwait J."/>
            <person name="Bobe J."/>
            <person name="Montfort J."/>
            <person name="Bouchez O."/>
            <person name="Begum T."/>
            <person name="Mejri S."/>
            <person name="Adams A."/>
            <person name="Chen W.-J."/>
            <person name="Guiguen Y."/>
        </authorList>
    </citation>
    <scope>NUCLEOTIDE SEQUENCE</scope>
    <source>
        <strain evidence="2">YG-15Mar2019-1</strain>
        <tissue evidence="2">Brain</tissue>
    </source>
</reference>
<dbReference type="AlphaFoldDB" id="A0A9D3Q5L7"/>
<dbReference type="EMBL" id="JAFDVH010000005">
    <property type="protein sequence ID" value="KAG7478300.1"/>
    <property type="molecule type" value="Genomic_DNA"/>
</dbReference>